<protein>
    <submittedName>
        <fullName evidence="2">Uncharacterized protein</fullName>
    </submittedName>
</protein>
<feature type="non-terminal residue" evidence="2">
    <location>
        <position position="64"/>
    </location>
</feature>
<organism evidence="2 3">
    <name type="scientific">Claviceps africana</name>
    <dbReference type="NCBI Taxonomy" id="83212"/>
    <lineage>
        <taxon>Eukaryota</taxon>
        <taxon>Fungi</taxon>
        <taxon>Dikarya</taxon>
        <taxon>Ascomycota</taxon>
        <taxon>Pezizomycotina</taxon>
        <taxon>Sordariomycetes</taxon>
        <taxon>Hypocreomycetidae</taxon>
        <taxon>Hypocreales</taxon>
        <taxon>Clavicipitaceae</taxon>
        <taxon>Claviceps</taxon>
    </lineage>
</organism>
<accession>A0A8K0IZ37</accession>
<evidence type="ECO:0000313" key="3">
    <source>
        <dbReference type="Proteomes" id="UP000811619"/>
    </source>
</evidence>
<comment type="caution">
    <text evidence="2">The sequence shown here is derived from an EMBL/GenBank/DDBJ whole genome shotgun (WGS) entry which is preliminary data.</text>
</comment>
<proteinExistence type="predicted"/>
<feature type="region of interest" description="Disordered" evidence="1">
    <location>
        <begin position="1"/>
        <end position="39"/>
    </location>
</feature>
<gene>
    <name evidence="2" type="ORF">E4U42_001756</name>
</gene>
<dbReference type="Proteomes" id="UP000811619">
    <property type="component" value="Unassembled WGS sequence"/>
</dbReference>
<evidence type="ECO:0000256" key="1">
    <source>
        <dbReference type="SAM" id="MobiDB-lite"/>
    </source>
</evidence>
<reference evidence="2" key="1">
    <citation type="journal article" date="2020" name="bioRxiv">
        <title>Whole genome comparisons of ergot fungi reveals the divergence and evolution of species within the genus Claviceps are the result of varying mechanisms driving genome evolution and host range expansion.</title>
        <authorList>
            <person name="Wyka S.A."/>
            <person name="Mondo S.J."/>
            <person name="Liu M."/>
            <person name="Dettman J."/>
            <person name="Nalam V."/>
            <person name="Broders K.D."/>
        </authorList>
    </citation>
    <scope>NUCLEOTIDE SEQUENCE</scope>
    <source>
        <strain evidence="2">CCC 489</strain>
    </source>
</reference>
<name>A0A8K0IZ37_9HYPO</name>
<evidence type="ECO:0000313" key="2">
    <source>
        <dbReference type="EMBL" id="KAG5912847.1"/>
    </source>
</evidence>
<sequence length="64" mass="6758">MAPGVAGSSAIPLRDTPRGSMTPPSREGDTEGDAGQAFSLPPVDRGKDAWFFLAACFFVEALTW</sequence>
<dbReference type="OrthoDB" id="2213137at2759"/>
<dbReference type="EMBL" id="SRPY01001553">
    <property type="protein sequence ID" value="KAG5912847.1"/>
    <property type="molecule type" value="Genomic_DNA"/>
</dbReference>
<keyword evidence="3" id="KW-1185">Reference proteome</keyword>
<dbReference type="AlphaFoldDB" id="A0A8K0IZ37"/>